<dbReference type="RefSeq" id="WP_114371659.1">
    <property type="nucleotide sequence ID" value="NZ_CP031092.1"/>
</dbReference>
<dbReference type="AlphaFoldDB" id="A0A345BXC6"/>
<dbReference type="OrthoDB" id="9811471at2"/>
<evidence type="ECO:0000313" key="3">
    <source>
        <dbReference type="EMBL" id="AXF55607.1"/>
    </source>
</evidence>
<comment type="similarity">
    <text evidence="1">Belongs to the amidase family.</text>
</comment>
<evidence type="ECO:0000313" key="4">
    <source>
        <dbReference type="Proteomes" id="UP000252100"/>
    </source>
</evidence>
<sequence>MTDLHRKTASELAPLIKAKQLSPVELTEAIIKRVEQEDPFVNAYITWLPEVAREQAKHAEKQIMQGLYRGPLHGIPIAIKDNMYTKGIPTTAGSKLLRDFVPDENATAVDKLLAAGGVMVGKLNMHEFGGGLTNTNQFYGHARNPWNINHSPGGSSGGSSAAVSAGLTTLATGTDTYGSIREPAAMAGIYGLKPTYGLVSSQGVIPLAPSMDHIGPMARSVSDLALMLQHMAGPDPQDPASINAPIPDYSENITKGIQGVKIAVPGTFFKRLDPEVAHLFKNALRQMEKMGAMIIDINLPELEMAAYAAYLTVTGEAANTFYEMLKTNPEDFNADVRIFFTSGLLTNTNHYVRAQQIRRRLAMAFKKVFEDVDVIAAPTIPIISPAFQPTWIEQNLEIIERCMPFTTPTNLTGLPSLSVPIGLSSEVLPAGMQIIGNHRTEKLLFQVGNAWESINPLGV</sequence>
<dbReference type="Proteomes" id="UP000252100">
    <property type="component" value="Chromosome"/>
</dbReference>
<dbReference type="Pfam" id="PF01425">
    <property type="entry name" value="Amidase"/>
    <property type="match status" value="1"/>
</dbReference>
<accession>A0A345BXC6</accession>
<dbReference type="Gene3D" id="3.90.1300.10">
    <property type="entry name" value="Amidase signature (AS) domain"/>
    <property type="match status" value="1"/>
</dbReference>
<dbReference type="InterPro" id="IPR023631">
    <property type="entry name" value="Amidase_dom"/>
</dbReference>
<evidence type="ECO:0000259" key="2">
    <source>
        <dbReference type="Pfam" id="PF01425"/>
    </source>
</evidence>
<dbReference type="KEGG" id="rue:DT065_05940"/>
<dbReference type="SUPFAM" id="SSF75304">
    <property type="entry name" value="Amidase signature (AS) enzymes"/>
    <property type="match status" value="1"/>
</dbReference>
<feature type="domain" description="Amidase" evidence="2">
    <location>
        <begin position="25"/>
        <end position="444"/>
    </location>
</feature>
<keyword evidence="3" id="KW-0808">Transferase</keyword>
<name>A0A345BXC6_9BACI</name>
<dbReference type="PANTHER" id="PTHR11895:SF7">
    <property type="entry name" value="GLUTAMYL-TRNA(GLN) AMIDOTRANSFERASE SUBUNIT A, MITOCHONDRIAL"/>
    <property type="match status" value="1"/>
</dbReference>
<proteinExistence type="inferred from homology"/>
<gene>
    <name evidence="3" type="ORF">DT065_05940</name>
</gene>
<keyword evidence="4" id="KW-1185">Reference proteome</keyword>
<organism evidence="3 4">
    <name type="scientific">Salicibibacter kimchii</name>
    <dbReference type="NCBI Taxonomy" id="2099786"/>
    <lineage>
        <taxon>Bacteria</taxon>
        <taxon>Bacillati</taxon>
        <taxon>Bacillota</taxon>
        <taxon>Bacilli</taxon>
        <taxon>Bacillales</taxon>
        <taxon>Bacillaceae</taxon>
        <taxon>Salicibibacter</taxon>
    </lineage>
</organism>
<dbReference type="PANTHER" id="PTHR11895">
    <property type="entry name" value="TRANSAMIDASE"/>
    <property type="match status" value="1"/>
</dbReference>
<dbReference type="InterPro" id="IPR036928">
    <property type="entry name" value="AS_sf"/>
</dbReference>
<dbReference type="GO" id="GO:0016740">
    <property type="term" value="F:transferase activity"/>
    <property type="evidence" value="ECO:0007669"/>
    <property type="project" value="UniProtKB-KW"/>
</dbReference>
<reference evidence="3 4" key="1">
    <citation type="journal article" date="2018" name="J. Microbiol.">
        <title>Salicibibacter kimchii gen. nov., sp. nov., a moderately halophilic and alkalitolerant bacterium in the family Bacillaceae, isolated from kimchi.</title>
        <authorList>
            <person name="Jang J.Y."/>
            <person name="Oh Y.J."/>
            <person name="Lim S.K."/>
            <person name="Park H.K."/>
            <person name="Lee C."/>
            <person name="Kim J.Y."/>
            <person name="Lee M.A."/>
            <person name="Choi H.J."/>
        </authorList>
    </citation>
    <scope>NUCLEOTIDE SEQUENCE [LARGE SCALE GENOMIC DNA]</scope>
    <source>
        <strain evidence="3 4">NKC1-1</strain>
    </source>
</reference>
<evidence type="ECO:0000256" key="1">
    <source>
        <dbReference type="ARBA" id="ARBA00009199"/>
    </source>
</evidence>
<dbReference type="EMBL" id="CP031092">
    <property type="protein sequence ID" value="AXF55607.1"/>
    <property type="molecule type" value="Genomic_DNA"/>
</dbReference>
<protein>
    <submittedName>
        <fullName evidence="3">Asp-tRNA(Asn)/Glu-tRNA(Gln) amidotransferase GatCAB subunit A</fullName>
    </submittedName>
</protein>
<dbReference type="InterPro" id="IPR000120">
    <property type="entry name" value="Amidase"/>
</dbReference>